<organism evidence="1">
    <name type="scientific">Siphoviridae sp. ctHip2</name>
    <dbReference type="NCBI Taxonomy" id="2827830"/>
    <lineage>
        <taxon>Viruses</taxon>
        <taxon>Duplodnaviria</taxon>
        <taxon>Heunggongvirae</taxon>
        <taxon>Uroviricota</taxon>
        <taxon>Caudoviricetes</taxon>
    </lineage>
</organism>
<reference evidence="1" key="1">
    <citation type="journal article" date="2021" name="Proc. Natl. Acad. Sci. U.S.A.">
        <title>A Catalog of Tens of Thousands of Viruses from Human Metagenomes Reveals Hidden Associations with Chronic Diseases.</title>
        <authorList>
            <person name="Tisza M.J."/>
            <person name="Buck C.B."/>
        </authorList>
    </citation>
    <scope>NUCLEOTIDE SEQUENCE</scope>
    <source>
        <strain evidence="1">CtHip2</strain>
    </source>
</reference>
<name>A0A8S5RVU5_9CAUD</name>
<accession>A0A8S5RVU5</accession>
<protein>
    <submittedName>
        <fullName evidence="1">Uncharacterized protein</fullName>
    </submittedName>
</protein>
<evidence type="ECO:0000313" key="1">
    <source>
        <dbReference type="EMBL" id="DAF42744.1"/>
    </source>
</evidence>
<dbReference type="EMBL" id="BK032497">
    <property type="protein sequence ID" value="DAF42744.1"/>
    <property type="molecule type" value="Genomic_DNA"/>
</dbReference>
<sequence length="158" mass="18737">MAKKYKYSYYVFDSKEDYDLFLELIELHGFTGKYDGFGRNEVYHFICGKFNPDEINKRKLLENEIKYIRLGLEKGFDVSIYNKPEYDYAQMEAIYEGMEQGLDISWYANPEFDSFKMRIIKLGLEKGVDVSSVVKPELDAYDIFAEILKLIHKKEKEE</sequence>
<proteinExistence type="predicted"/>